<reference evidence="2" key="2">
    <citation type="submission" date="2022-06" db="UniProtKB">
        <authorList>
            <consortium name="EnsemblMetazoa"/>
        </authorList>
    </citation>
    <scope>IDENTIFICATION</scope>
    <source>
        <strain evidence="2">DF5081</strain>
    </source>
</reference>
<reference evidence="3" key="1">
    <citation type="submission" date="2010-08" db="EMBL/GenBank/DDBJ databases">
        <authorList>
            <consortium name="Caenorhabditis japonica Sequencing Consortium"/>
            <person name="Wilson R.K."/>
        </authorList>
    </citation>
    <scope>NUCLEOTIDE SEQUENCE [LARGE SCALE GENOMIC DNA]</scope>
    <source>
        <strain evidence="3">DF5081</strain>
    </source>
</reference>
<evidence type="ECO:0000313" key="2">
    <source>
        <dbReference type="EnsemblMetazoa" id="CJA40690.1"/>
    </source>
</evidence>
<keyword evidence="3" id="KW-1185">Reference proteome</keyword>
<feature type="compositionally biased region" description="Basic residues" evidence="1">
    <location>
        <begin position="53"/>
        <end position="63"/>
    </location>
</feature>
<protein>
    <submittedName>
        <fullName evidence="2">Uncharacterized protein</fullName>
    </submittedName>
</protein>
<sequence>MRDHTQFSEEREAKARQPAEQHNTTHPAFGEAETWHGARKLGEKSAYEDTHKQQRIHQRRRLHGGLDDVTVPPRVKNRCRRCS</sequence>
<organism evidence="2 3">
    <name type="scientific">Caenorhabditis japonica</name>
    <dbReference type="NCBI Taxonomy" id="281687"/>
    <lineage>
        <taxon>Eukaryota</taxon>
        <taxon>Metazoa</taxon>
        <taxon>Ecdysozoa</taxon>
        <taxon>Nematoda</taxon>
        <taxon>Chromadorea</taxon>
        <taxon>Rhabditida</taxon>
        <taxon>Rhabditina</taxon>
        <taxon>Rhabditomorpha</taxon>
        <taxon>Rhabditoidea</taxon>
        <taxon>Rhabditidae</taxon>
        <taxon>Peloderinae</taxon>
        <taxon>Caenorhabditis</taxon>
    </lineage>
</organism>
<evidence type="ECO:0000256" key="1">
    <source>
        <dbReference type="SAM" id="MobiDB-lite"/>
    </source>
</evidence>
<dbReference type="Proteomes" id="UP000005237">
    <property type="component" value="Unassembled WGS sequence"/>
</dbReference>
<proteinExistence type="predicted"/>
<feature type="compositionally biased region" description="Basic and acidic residues" evidence="1">
    <location>
        <begin position="33"/>
        <end position="52"/>
    </location>
</feature>
<evidence type="ECO:0000313" key="3">
    <source>
        <dbReference type="Proteomes" id="UP000005237"/>
    </source>
</evidence>
<dbReference type="EnsemblMetazoa" id="CJA40690.1">
    <property type="protein sequence ID" value="CJA40690.1"/>
    <property type="gene ID" value="WBGene00216538"/>
</dbReference>
<accession>A0A8R1IRP9</accession>
<feature type="region of interest" description="Disordered" evidence="1">
    <location>
        <begin position="1"/>
        <end position="83"/>
    </location>
</feature>
<dbReference type="AlphaFoldDB" id="A0A8R1IRP9"/>
<feature type="compositionally biased region" description="Basic and acidic residues" evidence="1">
    <location>
        <begin position="1"/>
        <end position="19"/>
    </location>
</feature>
<name>A0A8R1IRP9_CAEJA</name>